<evidence type="ECO:0000313" key="17">
    <source>
        <dbReference type="Proteomes" id="UP000002218"/>
    </source>
</evidence>
<dbReference type="STRING" id="479431.Namu_0756"/>
<dbReference type="InterPro" id="IPR027268">
    <property type="entry name" value="Peptidase_M4/M1_CTD_sf"/>
</dbReference>
<evidence type="ECO:0000256" key="9">
    <source>
        <dbReference type="ARBA" id="ARBA00022833"/>
    </source>
</evidence>
<comment type="catalytic activity">
    <reaction evidence="1">
        <text>Release of an N-terminal amino acid, Xaa-|-Yaa- from a peptide, amide or arylamide. Xaa is preferably Ala, but may be most amino acids including Pro (slow action). When a terminal hydrophobic residue is followed by a prolyl residue, the two may be released as an intact Xaa-Pro dipeptide.</text>
        <dbReference type="EC" id="3.4.11.2"/>
    </reaction>
</comment>
<evidence type="ECO:0000313" key="16">
    <source>
        <dbReference type="EMBL" id="ACV77170.1"/>
    </source>
</evidence>
<dbReference type="Pfam" id="PF01433">
    <property type="entry name" value="Peptidase_M1"/>
    <property type="match status" value="1"/>
</dbReference>
<evidence type="ECO:0000256" key="8">
    <source>
        <dbReference type="ARBA" id="ARBA00022801"/>
    </source>
</evidence>
<dbReference type="InterPro" id="IPR014782">
    <property type="entry name" value="Peptidase_M1_dom"/>
</dbReference>
<dbReference type="CDD" id="cd09603">
    <property type="entry name" value="M1_APN_like"/>
    <property type="match status" value="1"/>
</dbReference>
<dbReference type="GO" id="GO:0008237">
    <property type="term" value="F:metallopeptidase activity"/>
    <property type="evidence" value="ECO:0007669"/>
    <property type="project" value="UniProtKB-KW"/>
</dbReference>
<keyword evidence="17" id="KW-1185">Reference proteome</keyword>
<keyword evidence="10" id="KW-0482">Metalloprotease</keyword>
<dbReference type="RefSeq" id="WP_015746086.1">
    <property type="nucleotide sequence ID" value="NC_013235.1"/>
</dbReference>
<dbReference type="GO" id="GO:0016285">
    <property type="term" value="F:alanyl aminopeptidase activity"/>
    <property type="evidence" value="ECO:0007669"/>
    <property type="project" value="UniProtKB-EC"/>
</dbReference>
<evidence type="ECO:0000256" key="12">
    <source>
        <dbReference type="ARBA" id="ARBA00031533"/>
    </source>
</evidence>
<dbReference type="GO" id="GO:0006508">
    <property type="term" value="P:proteolysis"/>
    <property type="evidence" value="ECO:0007669"/>
    <property type="project" value="UniProtKB-KW"/>
</dbReference>
<dbReference type="PANTHER" id="PTHR11533:SF297">
    <property type="entry name" value="AMINOPEPTIDASE N"/>
    <property type="match status" value="1"/>
</dbReference>
<evidence type="ECO:0000256" key="7">
    <source>
        <dbReference type="ARBA" id="ARBA00022723"/>
    </source>
</evidence>
<dbReference type="Pfam" id="PF17900">
    <property type="entry name" value="Peptidase_M1_N"/>
    <property type="match status" value="1"/>
</dbReference>
<comment type="cofactor">
    <cofactor evidence="2">
        <name>Zn(2+)</name>
        <dbReference type="ChEBI" id="CHEBI:29105"/>
    </cofactor>
</comment>
<proteinExistence type="inferred from homology"/>
<reference evidence="16 17" key="2">
    <citation type="journal article" date="2010" name="Stand. Genomic Sci.">
        <title>Complete genome sequence of Nakamurella multipartita type strain (Y-104).</title>
        <authorList>
            <person name="Tice H."/>
            <person name="Mayilraj S."/>
            <person name="Sims D."/>
            <person name="Lapidus A."/>
            <person name="Nolan M."/>
            <person name="Lucas S."/>
            <person name="Glavina Del Rio T."/>
            <person name="Copeland A."/>
            <person name="Cheng J.F."/>
            <person name="Meincke L."/>
            <person name="Bruce D."/>
            <person name="Goodwin L."/>
            <person name="Pitluck S."/>
            <person name="Ivanova N."/>
            <person name="Mavromatis K."/>
            <person name="Ovchinnikova G."/>
            <person name="Pati A."/>
            <person name="Chen A."/>
            <person name="Palaniappan K."/>
            <person name="Land M."/>
            <person name="Hauser L."/>
            <person name="Chang Y.J."/>
            <person name="Jeffries C.D."/>
            <person name="Detter J.C."/>
            <person name="Brettin T."/>
            <person name="Rohde M."/>
            <person name="Goker M."/>
            <person name="Bristow J."/>
            <person name="Eisen J.A."/>
            <person name="Markowitz V."/>
            <person name="Hugenholtz P."/>
            <person name="Kyrpides N.C."/>
            <person name="Klenk H.P."/>
            <person name="Chen F."/>
        </authorList>
    </citation>
    <scope>NUCLEOTIDE SEQUENCE [LARGE SCALE GENOMIC DNA]</scope>
    <source>
        <strain evidence="17">ATCC 700099 / DSM 44233 / CIP 104796 / JCM 9543 / NBRC 105858 / Y-104</strain>
    </source>
</reference>
<evidence type="ECO:0000256" key="1">
    <source>
        <dbReference type="ARBA" id="ARBA00000098"/>
    </source>
</evidence>
<dbReference type="GO" id="GO:0008270">
    <property type="term" value="F:zinc ion binding"/>
    <property type="evidence" value="ECO:0007669"/>
    <property type="project" value="InterPro"/>
</dbReference>
<keyword evidence="8" id="KW-0378">Hydrolase</keyword>
<protein>
    <recommendedName>
        <fullName evidence="5">Aminopeptidase N</fullName>
        <ecNumber evidence="4">3.4.11.2</ecNumber>
    </recommendedName>
    <alternativeName>
        <fullName evidence="11">Alanine aminopeptidase</fullName>
    </alternativeName>
    <alternativeName>
        <fullName evidence="12">Lysyl aminopeptidase</fullName>
    </alternativeName>
</protein>
<reference evidence="17" key="1">
    <citation type="submission" date="2009-09" db="EMBL/GenBank/DDBJ databases">
        <title>The complete genome of Nakamurella multipartita DSM 44233.</title>
        <authorList>
            <consortium name="US DOE Joint Genome Institute (JGI-PGF)"/>
            <person name="Lucas S."/>
            <person name="Copeland A."/>
            <person name="Lapidus A."/>
            <person name="Glavina del Rio T."/>
            <person name="Dalin E."/>
            <person name="Tice H."/>
            <person name="Bruce D."/>
            <person name="Goodwin L."/>
            <person name="Pitluck S."/>
            <person name="Kyrpides N."/>
            <person name="Mavromatis K."/>
            <person name="Ivanova N."/>
            <person name="Ovchinnikova G."/>
            <person name="Sims D."/>
            <person name="Meincke L."/>
            <person name="Brettin T."/>
            <person name="Detter J.C."/>
            <person name="Han C."/>
            <person name="Larimer F."/>
            <person name="Land M."/>
            <person name="Hauser L."/>
            <person name="Markowitz V."/>
            <person name="Cheng J.-F."/>
            <person name="Hugenholtz P."/>
            <person name="Woyke T."/>
            <person name="Wu D."/>
            <person name="Klenk H.-P."/>
            <person name="Eisen J.A."/>
        </authorList>
    </citation>
    <scope>NUCLEOTIDE SEQUENCE [LARGE SCALE GENOMIC DNA]</scope>
    <source>
        <strain evidence="17">ATCC 700099 / DSM 44233 / CIP 104796 / JCM 9543 / NBRC 105858 / Y-104</strain>
    </source>
</reference>
<dbReference type="InterPro" id="IPR042097">
    <property type="entry name" value="Aminopeptidase_N-like_N_sf"/>
</dbReference>
<dbReference type="AlphaFoldDB" id="C8X9A2"/>
<organism evidence="16 17">
    <name type="scientific">Nakamurella multipartita (strain ATCC 700099 / DSM 44233 / CIP 104796 / JCM 9543 / NBRC 105858 / Y-104)</name>
    <name type="common">Microsphaera multipartita</name>
    <dbReference type="NCBI Taxonomy" id="479431"/>
    <lineage>
        <taxon>Bacteria</taxon>
        <taxon>Bacillati</taxon>
        <taxon>Actinomycetota</taxon>
        <taxon>Actinomycetes</taxon>
        <taxon>Nakamurellales</taxon>
        <taxon>Nakamurellaceae</taxon>
        <taxon>Nakamurella</taxon>
    </lineage>
</organism>
<name>C8X9A2_NAKMY</name>
<accession>C8X9A2</accession>
<keyword evidence="6" id="KW-0645">Protease</keyword>
<dbReference type="Proteomes" id="UP000002218">
    <property type="component" value="Chromosome"/>
</dbReference>
<evidence type="ECO:0000259" key="15">
    <source>
        <dbReference type="Pfam" id="PF17900"/>
    </source>
</evidence>
<evidence type="ECO:0000256" key="3">
    <source>
        <dbReference type="ARBA" id="ARBA00010136"/>
    </source>
</evidence>
<dbReference type="SUPFAM" id="SSF55486">
    <property type="entry name" value="Metalloproteases ('zincins'), catalytic domain"/>
    <property type="match status" value="1"/>
</dbReference>
<feature type="chain" id="PRO_5002994340" description="Aminopeptidase N" evidence="13">
    <location>
        <begin position="29"/>
        <end position="506"/>
    </location>
</feature>
<evidence type="ECO:0000256" key="2">
    <source>
        <dbReference type="ARBA" id="ARBA00001947"/>
    </source>
</evidence>
<dbReference type="PANTHER" id="PTHR11533">
    <property type="entry name" value="PROTEASE M1 ZINC METALLOPROTEASE"/>
    <property type="match status" value="1"/>
</dbReference>
<dbReference type="KEGG" id="nml:Namu_0756"/>
<evidence type="ECO:0000256" key="5">
    <source>
        <dbReference type="ARBA" id="ARBA00015611"/>
    </source>
</evidence>
<dbReference type="InterPro" id="IPR045357">
    <property type="entry name" value="Aminopeptidase_N-like_N"/>
</dbReference>
<dbReference type="eggNOG" id="COG0308">
    <property type="taxonomic scope" value="Bacteria"/>
</dbReference>
<dbReference type="PRINTS" id="PR00756">
    <property type="entry name" value="ALADIPTASE"/>
</dbReference>
<keyword evidence="13" id="KW-0732">Signal</keyword>
<dbReference type="InParanoid" id="C8X9A2"/>
<dbReference type="EMBL" id="CP001737">
    <property type="protein sequence ID" value="ACV77170.1"/>
    <property type="molecule type" value="Genomic_DNA"/>
</dbReference>
<gene>
    <name evidence="16" type="ordered locus">Namu_0756</name>
</gene>
<evidence type="ECO:0000256" key="13">
    <source>
        <dbReference type="SAM" id="SignalP"/>
    </source>
</evidence>
<keyword evidence="7" id="KW-0479">Metal-binding</keyword>
<dbReference type="Gene3D" id="2.60.40.1730">
    <property type="entry name" value="tricorn interacting facor f3 domain"/>
    <property type="match status" value="1"/>
</dbReference>
<feature type="domain" description="Aminopeptidase N-like N-terminal" evidence="15">
    <location>
        <begin position="66"/>
        <end position="266"/>
    </location>
</feature>
<keyword evidence="16" id="KW-0031">Aminopeptidase</keyword>
<keyword evidence="9" id="KW-0862">Zinc</keyword>
<dbReference type="Gene3D" id="1.10.390.10">
    <property type="entry name" value="Neutral Protease Domain 2"/>
    <property type="match status" value="1"/>
</dbReference>
<evidence type="ECO:0000259" key="14">
    <source>
        <dbReference type="Pfam" id="PF01433"/>
    </source>
</evidence>
<dbReference type="EC" id="3.4.11.2" evidence="4"/>
<feature type="domain" description="Peptidase M1 membrane alanine aminopeptidase" evidence="14">
    <location>
        <begin position="347"/>
        <end position="497"/>
    </location>
</feature>
<dbReference type="InterPro" id="IPR001930">
    <property type="entry name" value="Peptidase_M1"/>
</dbReference>
<dbReference type="MEROPS" id="M01.032"/>
<dbReference type="SUPFAM" id="SSF63737">
    <property type="entry name" value="Leukotriene A4 hydrolase N-terminal domain"/>
    <property type="match status" value="1"/>
</dbReference>
<evidence type="ECO:0000256" key="6">
    <source>
        <dbReference type="ARBA" id="ARBA00022670"/>
    </source>
</evidence>
<evidence type="ECO:0000256" key="10">
    <source>
        <dbReference type="ARBA" id="ARBA00023049"/>
    </source>
</evidence>
<dbReference type="InterPro" id="IPR050344">
    <property type="entry name" value="Peptidase_M1_aminopeptidases"/>
</dbReference>
<evidence type="ECO:0000256" key="11">
    <source>
        <dbReference type="ARBA" id="ARBA00029811"/>
    </source>
</evidence>
<feature type="signal peptide" evidence="13">
    <location>
        <begin position="1"/>
        <end position="28"/>
    </location>
</feature>
<evidence type="ECO:0000256" key="4">
    <source>
        <dbReference type="ARBA" id="ARBA00012564"/>
    </source>
</evidence>
<comment type="similarity">
    <text evidence="3">Belongs to the peptidase M1 family.</text>
</comment>
<dbReference type="HOGENOM" id="CLU_014298_2_0_11"/>
<sequence precursor="true">MTAGRARWFTVIALTMGVSILVPTTATATTGDRGGGHGGGGGFSAGAPGAGDDYFPFAGNGGFDVSHYDLDLKYQPPAADPAPLVGRLDGRATITLTATQNLDQFNLDLRGMDVSAVSVNGQRSREIDPPAATATVRGAAYWQVQDDAARIWEVTIRPGQGIRKGQRATVVVEYGGPTTRPTDIEDALYGWVTTRDGAIVVGEPEGTMTWFPVSDHPTDKATYSFTITVPQGKTAVANGLQSRPAKTRAGWTTWYWEAPDPQASYLATATVGDFDLTSTRTRTGLPIVNAVDRDLTPANRATTDASLALQPDMIDFFSGRFGRYPFGSFGAIVDDDTVGYALETQTRPVYSLRAREGTVAHELAHQWFGDSVSPHRWADIWLNEGWATYATWLWTEHRGGQSAQASFDEVMGIDAADPFWTTVVADPGPKGLFVDAVYDRGAATLFALHEKIGDPAFRAGTRLWLQRYRNGDASTEDFQAVFEKASGQDLSAFFDTWVRTPVKPVQ</sequence>